<protein>
    <submittedName>
        <fullName evidence="3">Pectate lyase</fullName>
        <ecNumber evidence="3">4.2.2.2</ecNumber>
    </submittedName>
</protein>
<dbReference type="Proteomes" id="UP001596050">
    <property type="component" value="Unassembled WGS sequence"/>
</dbReference>
<accession>A0ABW0L0W7</accession>
<reference evidence="4" key="1">
    <citation type="journal article" date="2019" name="Int. J. Syst. Evol. Microbiol.">
        <title>The Global Catalogue of Microorganisms (GCM) 10K type strain sequencing project: providing services to taxonomists for standard genome sequencing and annotation.</title>
        <authorList>
            <consortium name="The Broad Institute Genomics Platform"/>
            <consortium name="The Broad Institute Genome Sequencing Center for Infectious Disease"/>
            <person name="Wu L."/>
            <person name="Ma J."/>
        </authorList>
    </citation>
    <scope>NUCLEOTIDE SEQUENCE [LARGE SCALE GENOMIC DNA]</scope>
    <source>
        <strain evidence="4">KACC 12649</strain>
    </source>
</reference>
<evidence type="ECO:0000313" key="3">
    <source>
        <dbReference type="EMBL" id="MFC5459334.1"/>
    </source>
</evidence>
<dbReference type="RefSeq" id="WP_379781085.1">
    <property type="nucleotide sequence ID" value="NZ_JBHSMU010000005.1"/>
</dbReference>
<dbReference type="GO" id="GO:0030570">
    <property type="term" value="F:pectate lyase activity"/>
    <property type="evidence" value="ECO:0007669"/>
    <property type="project" value="UniProtKB-EC"/>
</dbReference>
<proteinExistence type="predicted"/>
<dbReference type="Pfam" id="PF09492">
    <property type="entry name" value="Pec_lyase"/>
    <property type="match status" value="1"/>
</dbReference>
<keyword evidence="3" id="KW-0456">Lyase</keyword>
<keyword evidence="4" id="KW-1185">Reference proteome</keyword>
<gene>
    <name evidence="3" type="primary">pelA</name>
    <name evidence="3" type="ORF">ACFPN5_05885</name>
</gene>
<keyword evidence="2" id="KW-0732">Signal</keyword>
<dbReference type="Gene3D" id="1.50.10.20">
    <property type="match status" value="1"/>
</dbReference>
<name>A0ABW0L0W7_9BURK</name>
<feature type="signal peptide" evidence="2">
    <location>
        <begin position="1"/>
        <end position="26"/>
    </location>
</feature>
<evidence type="ECO:0000256" key="1">
    <source>
        <dbReference type="SAM" id="MobiDB-lite"/>
    </source>
</evidence>
<feature type="chain" id="PRO_5045338373" evidence="2">
    <location>
        <begin position="27"/>
        <end position="446"/>
    </location>
</feature>
<evidence type="ECO:0000256" key="2">
    <source>
        <dbReference type="SAM" id="SignalP"/>
    </source>
</evidence>
<dbReference type="InterPro" id="IPR012669">
    <property type="entry name" value="Pectate_lyase"/>
</dbReference>
<dbReference type="SUPFAM" id="SSF81853">
    <property type="entry name" value="Family 10 polysaccharide lyase"/>
    <property type="match status" value="1"/>
</dbReference>
<dbReference type="EMBL" id="JBHSMU010000005">
    <property type="protein sequence ID" value="MFC5459334.1"/>
    <property type="molecule type" value="Genomic_DNA"/>
</dbReference>
<dbReference type="NCBIfam" id="TIGR02474">
    <property type="entry name" value="pec_lyase"/>
    <property type="match status" value="1"/>
</dbReference>
<feature type="region of interest" description="Disordered" evidence="1">
    <location>
        <begin position="120"/>
        <end position="140"/>
    </location>
</feature>
<organism evidence="3 4">
    <name type="scientific">Massilia niabensis</name>
    <dbReference type="NCBI Taxonomy" id="544910"/>
    <lineage>
        <taxon>Bacteria</taxon>
        <taxon>Pseudomonadati</taxon>
        <taxon>Pseudomonadota</taxon>
        <taxon>Betaproteobacteria</taxon>
        <taxon>Burkholderiales</taxon>
        <taxon>Oxalobacteraceae</taxon>
        <taxon>Telluria group</taxon>
        <taxon>Massilia</taxon>
    </lineage>
</organism>
<evidence type="ECO:0000313" key="4">
    <source>
        <dbReference type="Proteomes" id="UP001596050"/>
    </source>
</evidence>
<dbReference type="EC" id="4.2.2.2" evidence="3"/>
<comment type="caution">
    <text evidence="3">The sequence shown here is derived from an EMBL/GenBank/DDBJ whole genome shotgun (WGS) entry which is preliminary data.</text>
</comment>
<sequence>MKFSTGMGAMGALYLALAAPAAPAFGAVIGTNTPAPEVSAARLAELPVAQRAAWAQYIARSYKQHIFDRATLAAELKLGEPAPRAPVAGSGKMPLDKDAAWYGSPQARAIADTIVSYQTPSGGWSKNQDRTAPPRLRGQRFGNDAETMEVNTTNFDAPKDRFWTYIGTLDNGATTTEMRFLARVQAQLPGKEGDAYRASIAKGIHYLLMAQYPNGGWPQIYPLQGGYHDGVTFNDNVVAEAAMILEDIAEGHADFAFVPKALRQQAGAASERAIRPILDSQVVVDGKKTIWPQQVDALTLRPISARNYEMRSLASAESAEVLMFLMRQPKQTPEIRAAVDAGISWLKAHAIYDKAFTKVNDEEGRKLVDKPGAGPIWSRNYDIQTGKPIFGDRDKSIHDDVNYISKGRRNGYSWYNSAPQKAINAYAQWIARAGAAGSERLSDKRP</sequence>